<evidence type="ECO:0000256" key="1">
    <source>
        <dbReference type="ARBA" id="ARBA00007447"/>
    </source>
</evidence>
<feature type="disulfide bond" evidence="4">
    <location>
        <begin position="372"/>
        <end position="407"/>
    </location>
</feature>
<comment type="caution">
    <text evidence="7">The sequence shown here is derived from an EMBL/GenBank/DDBJ whole genome shotgun (WGS) entry which is preliminary data.</text>
</comment>
<evidence type="ECO:0000256" key="3">
    <source>
        <dbReference type="PIRSR" id="PIRSR601461-1"/>
    </source>
</evidence>
<dbReference type="InterPro" id="IPR001461">
    <property type="entry name" value="Aspartic_peptidase_A1"/>
</dbReference>
<dbReference type="PROSITE" id="PS00141">
    <property type="entry name" value="ASP_PROTEASE"/>
    <property type="match status" value="1"/>
</dbReference>
<sequence>MKKNTMLTKLVLYTLLIFQSAVGFLFLPSKPRRDITRIDKSKKSSERNGSTGSRHIRAALQSQILYSVNTSDPDSSRVAPAWQREGLAGFGVGTVYMLNRPDSSIFQSPFQIELTPDFLDNAVEIGNPQQRISLILDTGSFTTFVDPDCVRAADPEACRKYGYYDTSTSTTALALDKYFAAQFGTGYMEGSWYNDTIYIGQDKLPLPRSRIGVNIWSTYLWAGILGVSYGMRWNTAYPTLLDQLVQLAYIEVPIFSLEVGMQGNGSLQSGSIVFGGVNRWKYRGYLEPVQIWPNPSDQKDQFQQVGYLVNLTSFGFTRPGQSEITLTSDDFARTMLIDTGSTFTYLDADLVAAVAQAFNAWIGEKGVYYVNCALRSEDGSVSFGFNRGNMVIRVSYADFIVDFDTYCALGVQPADIGVASWVLGNSFIRAAYSMLTPSIKAERGRGKGSSLLLSVVEKLMFDVVVFDQMNDAIWLAQYMPCDSDDISDLTANAGRELWLDYTGLCW</sequence>
<feature type="active site" evidence="3">
    <location>
        <position position="338"/>
    </location>
</feature>
<keyword evidence="8" id="KW-1185">Reference proteome</keyword>
<evidence type="ECO:0000256" key="2">
    <source>
        <dbReference type="ARBA" id="ARBA00022750"/>
    </source>
</evidence>
<dbReference type="InterPro" id="IPR034164">
    <property type="entry name" value="Pepsin-like_dom"/>
</dbReference>
<dbReference type="CDD" id="cd05471">
    <property type="entry name" value="pepsin_like"/>
    <property type="match status" value="1"/>
</dbReference>
<dbReference type="InterPro" id="IPR001969">
    <property type="entry name" value="Aspartic_peptidase_AS"/>
</dbReference>
<keyword evidence="4" id="KW-1015">Disulfide bond</keyword>
<keyword evidence="5" id="KW-0645">Protease</keyword>
<accession>A0AAN7URL1</accession>
<dbReference type="PANTHER" id="PTHR47966:SF65">
    <property type="entry name" value="ASPARTIC-TYPE ENDOPEPTIDASE"/>
    <property type="match status" value="1"/>
</dbReference>
<feature type="domain" description="Peptidase A1" evidence="6">
    <location>
        <begin position="119"/>
        <end position="446"/>
    </location>
</feature>
<dbReference type="Proteomes" id="UP001305414">
    <property type="component" value="Unassembled WGS sequence"/>
</dbReference>
<evidence type="ECO:0000313" key="8">
    <source>
        <dbReference type="Proteomes" id="UP001305414"/>
    </source>
</evidence>
<dbReference type="PRINTS" id="PR00792">
    <property type="entry name" value="PEPSIN"/>
</dbReference>
<dbReference type="InterPro" id="IPR021109">
    <property type="entry name" value="Peptidase_aspartic_dom_sf"/>
</dbReference>
<evidence type="ECO:0000313" key="7">
    <source>
        <dbReference type="EMBL" id="KAK5631458.1"/>
    </source>
</evidence>
<organism evidence="7 8">
    <name type="scientific">Xylaria bambusicola</name>
    <dbReference type="NCBI Taxonomy" id="326684"/>
    <lineage>
        <taxon>Eukaryota</taxon>
        <taxon>Fungi</taxon>
        <taxon>Dikarya</taxon>
        <taxon>Ascomycota</taxon>
        <taxon>Pezizomycotina</taxon>
        <taxon>Sordariomycetes</taxon>
        <taxon>Xylariomycetidae</taxon>
        <taxon>Xylariales</taxon>
        <taxon>Xylariaceae</taxon>
        <taxon>Xylaria</taxon>
    </lineage>
</organism>
<dbReference type="SUPFAM" id="SSF50630">
    <property type="entry name" value="Acid proteases"/>
    <property type="match status" value="1"/>
</dbReference>
<gene>
    <name evidence="7" type="ORF">RRF57_007172</name>
</gene>
<reference evidence="7 8" key="1">
    <citation type="submission" date="2023-10" db="EMBL/GenBank/DDBJ databases">
        <title>Draft genome sequence of Xylaria bambusicola isolate GMP-LS, the root and basal stem rot pathogen of sugarcane in Indonesia.</title>
        <authorList>
            <person name="Selvaraj P."/>
            <person name="Muralishankar V."/>
            <person name="Muruganantham S."/>
            <person name="Sp S."/>
            <person name="Haryani S."/>
            <person name="Lau K.J.X."/>
            <person name="Naqvi N.I."/>
        </authorList>
    </citation>
    <scope>NUCLEOTIDE SEQUENCE [LARGE SCALE GENOMIC DNA]</scope>
    <source>
        <strain evidence="7">GMP-LS</strain>
    </source>
</reference>
<keyword evidence="5" id="KW-0378">Hydrolase</keyword>
<dbReference type="Pfam" id="PF00026">
    <property type="entry name" value="Asp"/>
    <property type="match status" value="1"/>
</dbReference>
<dbReference type="Gene3D" id="2.40.70.10">
    <property type="entry name" value="Acid Proteases"/>
    <property type="match status" value="2"/>
</dbReference>
<dbReference type="PROSITE" id="PS51767">
    <property type="entry name" value="PEPTIDASE_A1"/>
    <property type="match status" value="1"/>
</dbReference>
<protein>
    <recommendedName>
        <fullName evidence="6">Peptidase A1 domain-containing protein</fullName>
    </recommendedName>
</protein>
<comment type="similarity">
    <text evidence="1 5">Belongs to the peptidase A1 family.</text>
</comment>
<evidence type="ECO:0000259" key="6">
    <source>
        <dbReference type="PROSITE" id="PS51767"/>
    </source>
</evidence>
<feature type="active site" evidence="3">
    <location>
        <position position="137"/>
    </location>
</feature>
<dbReference type="EMBL" id="JAWHQM010000019">
    <property type="protein sequence ID" value="KAK5631458.1"/>
    <property type="molecule type" value="Genomic_DNA"/>
</dbReference>
<keyword evidence="2 5" id="KW-0064">Aspartyl protease</keyword>
<dbReference type="GO" id="GO:0006508">
    <property type="term" value="P:proteolysis"/>
    <property type="evidence" value="ECO:0007669"/>
    <property type="project" value="UniProtKB-KW"/>
</dbReference>
<dbReference type="AlphaFoldDB" id="A0AAN7URL1"/>
<dbReference type="GO" id="GO:0004190">
    <property type="term" value="F:aspartic-type endopeptidase activity"/>
    <property type="evidence" value="ECO:0007669"/>
    <property type="project" value="UniProtKB-KW"/>
</dbReference>
<name>A0AAN7URL1_9PEZI</name>
<dbReference type="InterPro" id="IPR033121">
    <property type="entry name" value="PEPTIDASE_A1"/>
</dbReference>
<evidence type="ECO:0000256" key="4">
    <source>
        <dbReference type="PIRSR" id="PIRSR601461-2"/>
    </source>
</evidence>
<dbReference type="PANTHER" id="PTHR47966">
    <property type="entry name" value="BETA-SITE APP-CLEAVING ENZYME, ISOFORM A-RELATED"/>
    <property type="match status" value="1"/>
</dbReference>
<evidence type="ECO:0000256" key="5">
    <source>
        <dbReference type="RuleBase" id="RU000454"/>
    </source>
</evidence>
<proteinExistence type="inferred from homology"/>